<protein>
    <submittedName>
        <fullName evidence="1">Uncharacterized protein</fullName>
    </submittedName>
</protein>
<dbReference type="AlphaFoldDB" id="A0A7S7RRL3"/>
<dbReference type="EMBL" id="CP054493">
    <property type="protein sequence ID" value="QOY55695.1"/>
    <property type="molecule type" value="Genomic_DNA"/>
</dbReference>
<dbReference type="KEGG" id="smas:HUE87_05580"/>
<accession>A0A7S7RRL3</accession>
<dbReference type="Proteomes" id="UP000593836">
    <property type="component" value="Chromosome"/>
</dbReference>
<sequence>MGSKQNLNIQMWEKEIDEEIHILLSHNILTSQLAIAIYKACTLQFKDSNTKIGRYYYSHLGVRSKTMQLPNIYNAKYKKPRRLAKAYDLNKSPNMDNLFYISRKKTK</sequence>
<proteinExistence type="predicted"/>
<gene>
    <name evidence="1" type="ORF">HUE87_05580</name>
</gene>
<evidence type="ECO:0000313" key="1">
    <source>
        <dbReference type="EMBL" id="QOY55695.1"/>
    </source>
</evidence>
<keyword evidence="2" id="KW-1185">Reference proteome</keyword>
<name>A0A7S7RRL3_9BACT</name>
<organism evidence="1 2">
    <name type="scientific">Candidatus Sulfurimonas marisnigri</name>
    <dbReference type="NCBI Taxonomy" id="2740405"/>
    <lineage>
        <taxon>Bacteria</taxon>
        <taxon>Pseudomonadati</taxon>
        <taxon>Campylobacterota</taxon>
        <taxon>Epsilonproteobacteria</taxon>
        <taxon>Campylobacterales</taxon>
        <taxon>Sulfurimonadaceae</taxon>
        <taxon>Sulfurimonas</taxon>
    </lineage>
</organism>
<dbReference type="RefSeq" id="WP_194367733.1">
    <property type="nucleotide sequence ID" value="NZ_CP054493.1"/>
</dbReference>
<evidence type="ECO:0000313" key="2">
    <source>
        <dbReference type="Proteomes" id="UP000593836"/>
    </source>
</evidence>
<reference evidence="1 2" key="1">
    <citation type="submission" date="2020-05" db="EMBL/GenBank/DDBJ databases">
        <title>Sulfurimonas marisnigri, sp. nov., and Sulfurimonas baltica, sp. nov., manganese oxide reducing chemolithoautotrophs of the class Epsilonproteobacteria isolated from the pelagic redoxclines of the Black and Baltic Seas and emended description of the genus Sulfurimonas.</title>
        <authorList>
            <person name="Henkel J.V."/>
            <person name="Laudan C."/>
            <person name="Werner J."/>
            <person name="Neu T."/>
            <person name="Plewe S."/>
            <person name="Sproer C."/>
            <person name="Bunk B."/>
            <person name="Schulz-Vogt H.N."/>
        </authorList>
    </citation>
    <scope>NUCLEOTIDE SEQUENCE [LARGE SCALE GENOMIC DNA]</scope>
    <source>
        <strain evidence="1 2">SoZ1</strain>
    </source>
</reference>